<protein>
    <recommendedName>
        <fullName evidence="3">CNH domain-containing protein</fullName>
    </recommendedName>
</protein>
<dbReference type="InterPro" id="IPR001180">
    <property type="entry name" value="CNH_dom"/>
</dbReference>
<comment type="caution">
    <text evidence="4">The sequence shown here is derived from an EMBL/GenBank/DDBJ whole genome shotgun (WGS) entry which is preliminary data.</text>
</comment>
<dbReference type="PANTHER" id="PTHR46572">
    <property type="entry name" value="RHO1 GDP-GTP EXCHANGE PROTEIN 1-RELATED"/>
    <property type="match status" value="1"/>
</dbReference>
<dbReference type="EMBL" id="JACAZH010000002">
    <property type="protein sequence ID" value="KAF7375787.1"/>
    <property type="molecule type" value="Genomic_DNA"/>
</dbReference>
<feature type="chain" id="PRO_5034457570" description="CNH domain-containing protein" evidence="2">
    <location>
        <begin position="22"/>
        <end position="105"/>
    </location>
</feature>
<evidence type="ECO:0000259" key="3">
    <source>
        <dbReference type="Pfam" id="PF00780"/>
    </source>
</evidence>
<evidence type="ECO:0000256" key="2">
    <source>
        <dbReference type="SAM" id="SignalP"/>
    </source>
</evidence>
<name>A0A8H6ZE90_9AGAR</name>
<dbReference type="Pfam" id="PF00780">
    <property type="entry name" value="CNH"/>
    <property type="match status" value="1"/>
</dbReference>
<feature type="domain" description="CNH" evidence="3">
    <location>
        <begin position="19"/>
        <end position="63"/>
    </location>
</feature>
<reference evidence="4" key="1">
    <citation type="submission" date="2020-05" db="EMBL/GenBank/DDBJ databases">
        <title>Mycena genomes resolve the evolution of fungal bioluminescence.</title>
        <authorList>
            <person name="Tsai I.J."/>
        </authorList>
    </citation>
    <scope>NUCLEOTIDE SEQUENCE</scope>
    <source>
        <strain evidence="4">160909Yilan</strain>
    </source>
</reference>
<accession>A0A8H6ZE90</accession>
<proteinExistence type="predicted"/>
<dbReference type="GO" id="GO:0005085">
    <property type="term" value="F:guanyl-nucleotide exchange factor activity"/>
    <property type="evidence" value="ECO:0007669"/>
    <property type="project" value="UniProtKB-KW"/>
</dbReference>
<dbReference type="Proteomes" id="UP000623467">
    <property type="component" value="Unassembled WGS sequence"/>
</dbReference>
<feature type="signal peptide" evidence="2">
    <location>
        <begin position="1"/>
        <end position="21"/>
    </location>
</feature>
<evidence type="ECO:0000256" key="1">
    <source>
        <dbReference type="ARBA" id="ARBA00022658"/>
    </source>
</evidence>
<dbReference type="OrthoDB" id="2272012at2759"/>
<dbReference type="PANTHER" id="PTHR46572:SF1">
    <property type="entry name" value="RHO1 GUANINE NUCLEOTIDE EXCHANGE FACTOR TUS1"/>
    <property type="match status" value="1"/>
</dbReference>
<keyword evidence="2" id="KW-0732">Signal</keyword>
<sequence>MGGWVHPTSSFCYLLFATGTAQRVAFHAPYILLFDTRFIEVRDIETGRLAQIIPGNDMHCLCDGSAKLHVSLQSEIVQEARVYGVMNDVAAGLWRYEKPAATILL</sequence>
<evidence type="ECO:0000313" key="5">
    <source>
        <dbReference type="Proteomes" id="UP000623467"/>
    </source>
</evidence>
<dbReference type="InterPro" id="IPR052233">
    <property type="entry name" value="Rho-type_GEFs"/>
</dbReference>
<keyword evidence="5" id="KW-1185">Reference proteome</keyword>
<keyword evidence="1" id="KW-0344">Guanine-nucleotide releasing factor</keyword>
<gene>
    <name evidence="4" type="ORF">MSAN_00468400</name>
</gene>
<dbReference type="AlphaFoldDB" id="A0A8H6ZE90"/>
<evidence type="ECO:0000313" key="4">
    <source>
        <dbReference type="EMBL" id="KAF7375787.1"/>
    </source>
</evidence>
<organism evidence="4 5">
    <name type="scientific">Mycena sanguinolenta</name>
    <dbReference type="NCBI Taxonomy" id="230812"/>
    <lineage>
        <taxon>Eukaryota</taxon>
        <taxon>Fungi</taxon>
        <taxon>Dikarya</taxon>
        <taxon>Basidiomycota</taxon>
        <taxon>Agaricomycotina</taxon>
        <taxon>Agaricomycetes</taxon>
        <taxon>Agaricomycetidae</taxon>
        <taxon>Agaricales</taxon>
        <taxon>Marasmiineae</taxon>
        <taxon>Mycenaceae</taxon>
        <taxon>Mycena</taxon>
    </lineage>
</organism>